<dbReference type="EMBL" id="JAGMVJ010000019">
    <property type="protein sequence ID" value="KAH7076264.1"/>
    <property type="molecule type" value="Genomic_DNA"/>
</dbReference>
<sequence>MAPPTTLQDAIRSDDLDNITTSLKNHSMLEQADLDECLTLAMQHSSLSTIKLLLHLRAKLSRISLLTASMRAEPAVFELLIDFGWDIDSVEYGIPAIYHAVDREDLLRWLLEHGADPNTRPQRRSPGSSFKPKTALAEAARLPNSGPLRLLLTYGATLDPEAIFWAIGVNRGIATGTATMEVLCEYGADLNYVSGRWSTPLNFAISKNRVNKVRFLLERGADPGTVPARWDKMAIELAREKGSGEMYELLQDARGFEGP</sequence>
<organism evidence="4 5">
    <name type="scientific">Paraphoma chrysanthemicola</name>
    <dbReference type="NCBI Taxonomy" id="798071"/>
    <lineage>
        <taxon>Eukaryota</taxon>
        <taxon>Fungi</taxon>
        <taxon>Dikarya</taxon>
        <taxon>Ascomycota</taxon>
        <taxon>Pezizomycotina</taxon>
        <taxon>Dothideomycetes</taxon>
        <taxon>Pleosporomycetidae</taxon>
        <taxon>Pleosporales</taxon>
        <taxon>Pleosporineae</taxon>
        <taxon>Phaeosphaeriaceae</taxon>
        <taxon>Paraphoma</taxon>
    </lineage>
</organism>
<evidence type="ECO:0000313" key="4">
    <source>
        <dbReference type="EMBL" id="KAH7076264.1"/>
    </source>
</evidence>
<proteinExistence type="predicted"/>
<comment type="caution">
    <text evidence="4">The sequence shown here is derived from an EMBL/GenBank/DDBJ whole genome shotgun (WGS) entry which is preliminary data.</text>
</comment>
<protein>
    <submittedName>
        <fullName evidence="4">Ankyrin repeat-containing domain protein</fullName>
    </submittedName>
</protein>
<dbReference type="InterPro" id="IPR050745">
    <property type="entry name" value="Multifunctional_regulatory"/>
</dbReference>
<feature type="repeat" description="ANK" evidence="3">
    <location>
        <begin position="196"/>
        <end position="228"/>
    </location>
</feature>
<dbReference type="SMART" id="SM00248">
    <property type="entry name" value="ANK"/>
    <property type="match status" value="3"/>
</dbReference>
<name>A0A8K0VUY2_9PLEO</name>
<dbReference type="PROSITE" id="PS50088">
    <property type="entry name" value="ANK_REPEAT"/>
    <property type="match status" value="1"/>
</dbReference>
<dbReference type="PROSITE" id="PS50297">
    <property type="entry name" value="ANK_REP_REGION"/>
    <property type="match status" value="1"/>
</dbReference>
<dbReference type="PANTHER" id="PTHR24189:SF50">
    <property type="entry name" value="ANKYRIN REPEAT AND SOCS BOX PROTEIN 2"/>
    <property type="match status" value="1"/>
</dbReference>
<dbReference type="PANTHER" id="PTHR24189">
    <property type="entry name" value="MYOTROPHIN"/>
    <property type="match status" value="1"/>
</dbReference>
<dbReference type="OrthoDB" id="539213at2759"/>
<dbReference type="Proteomes" id="UP000813461">
    <property type="component" value="Unassembled WGS sequence"/>
</dbReference>
<dbReference type="SUPFAM" id="SSF48403">
    <property type="entry name" value="Ankyrin repeat"/>
    <property type="match status" value="1"/>
</dbReference>
<reference evidence="4" key="1">
    <citation type="journal article" date="2021" name="Nat. Commun.">
        <title>Genetic determinants of endophytism in the Arabidopsis root mycobiome.</title>
        <authorList>
            <person name="Mesny F."/>
            <person name="Miyauchi S."/>
            <person name="Thiergart T."/>
            <person name="Pickel B."/>
            <person name="Atanasova L."/>
            <person name="Karlsson M."/>
            <person name="Huettel B."/>
            <person name="Barry K.W."/>
            <person name="Haridas S."/>
            <person name="Chen C."/>
            <person name="Bauer D."/>
            <person name="Andreopoulos W."/>
            <person name="Pangilinan J."/>
            <person name="LaButti K."/>
            <person name="Riley R."/>
            <person name="Lipzen A."/>
            <person name="Clum A."/>
            <person name="Drula E."/>
            <person name="Henrissat B."/>
            <person name="Kohler A."/>
            <person name="Grigoriev I.V."/>
            <person name="Martin F.M."/>
            <person name="Hacquard S."/>
        </authorList>
    </citation>
    <scope>NUCLEOTIDE SEQUENCE</scope>
    <source>
        <strain evidence="4">MPI-SDFR-AT-0120</strain>
    </source>
</reference>
<keyword evidence="5" id="KW-1185">Reference proteome</keyword>
<dbReference type="AlphaFoldDB" id="A0A8K0VUY2"/>
<dbReference type="InterPro" id="IPR036770">
    <property type="entry name" value="Ankyrin_rpt-contain_sf"/>
</dbReference>
<dbReference type="Pfam" id="PF13857">
    <property type="entry name" value="Ank_5"/>
    <property type="match status" value="1"/>
</dbReference>
<evidence type="ECO:0000256" key="2">
    <source>
        <dbReference type="ARBA" id="ARBA00023043"/>
    </source>
</evidence>
<evidence type="ECO:0000256" key="3">
    <source>
        <dbReference type="PROSITE-ProRule" id="PRU00023"/>
    </source>
</evidence>
<dbReference type="InterPro" id="IPR002110">
    <property type="entry name" value="Ankyrin_rpt"/>
</dbReference>
<evidence type="ECO:0000256" key="1">
    <source>
        <dbReference type="ARBA" id="ARBA00022737"/>
    </source>
</evidence>
<keyword evidence="1" id="KW-0677">Repeat</keyword>
<gene>
    <name evidence="4" type="ORF">FB567DRAFT_156966</name>
</gene>
<dbReference type="Gene3D" id="1.25.40.20">
    <property type="entry name" value="Ankyrin repeat-containing domain"/>
    <property type="match status" value="2"/>
</dbReference>
<evidence type="ECO:0000313" key="5">
    <source>
        <dbReference type="Proteomes" id="UP000813461"/>
    </source>
</evidence>
<accession>A0A8K0VUY2</accession>
<keyword evidence="2 3" id="KW-0040">ANK repeat</keyword>